<evidence type="ECO:0000313" key="3">
    <source>
        <dbReference type="Proteomes" id="UP000265419"/>
    </source>
</evidence>
<proteinExistence type="predicted"/>
<dbReference type="RefSeq" id="WP_119424697.1">
    <property type="nucleotide sequence ID" value="NZ_QQXK01000014.1"/>
</dbReference>
<organism evidence="2 3">
    <name type="scientific">Galactobacter valiniphilus</name>
    <dbReference type="NCBI Taxonomy" id="2676122"/>
    <lineage>
        <taxon>Bacteria</taxon>
        <taxon>Bacillati</taxon>
        <taxon>Actinomycetota</taxon>
        <taxon>Actinomycetes</taxon>
        <taxon>Micrococcales</taxon>
        <taxon>Micrococcaceae</taxon>
        <taxon>Galactobacter</taxon>
    </lineage>
</organism>
<feature type="transmembrane region" description="Helical" evidence="1">
    <location>
        <begin position="27"/>
        <end position="49"/>
    </location>
</feature>
<dbReference type="AlphaFoldDB" id="A0A399JII2"/>
<feature type="transmembrane region" description="Helical" evidence="1">
    <location>
        <begin position="55"/>
        <end position="79"/>
    </location>
</feature>
<dbReference type="EMBL" id="QQXK01000014">
    <property type="protein sequence ID" value="RII42246.1"/>
    <property type="molecule type" value="Genomic_DNA"/>
</dbReference>
<evidence type="ECO:0000313" key="2">
    <source>
        <dbReference type="EMBL" id="RII42246.1"/>
    </source>
</evidence>
<feature type="transmembrane region" description="Helical" evidence="1">
    <location>
        <begin position="116"/>
        <end position="132"/>
    </location>
</feature>
<protein>
    <submittedName>
        <fullName evidence="2">Uncharacterized protein</fullName>
    </submittedName>
</protein>
<feature type="transmembrane region" description="Helical" evidence="1">
    <location>
        <begin position="91"/>
        <end position="110"/>
    </location>
</feature>
<comment type="caution">
    <text evidence="2">The sequence shown here is derived from an EMBL/GenBank/DDBJ whole genome shotgun (WGS) entry which is preliminary data.</text>
</comment>
<accession>A0A399JII2</accession>
<evidence type="ECO:0000256" key="1">
    <source>
        <dbReference type="SAM" id="Phobius"/>
    </source>
</evidence>
<keyword evidence="1" id="KW-1133">Transmembrane helix</keyword>
<gene>
    <name evidence="2" type="ORF">DWB68_08445</name>
</gene>
<name>A0A399JII2_9MICC</name>
<keyword evidence="1" id="KW-0812">Transmembrane</keyword>
<keyword evidence="3" id="KW-1185">Reference proteome</keyword>
<reference evidence="2 3" key="1">
    <citation type="submission" date="2018-07" db="EMBL/GenBank/DDBJ databases">
        <title>Arthrobacter sp. nov., isolated from raw cow's milk with high bacterial count.</title>
        <authorList>
            <person name="Hahne J."/>
            <person name="Isele D."/>
            <person name="Lipski A."/>
        </authorList>
    </citation>
    <scope>NUCLEOTIDE SEQUENCE [LARGE SCALE GENOMIC DNA]</scope>
    <source>
        <strain evidence="2 3">JZ R-35</strain>
    </source>
</reference>
<dbReference type="Proteomes" id="UP000265419">
    <property type="component" value="Unassembled WGS sequence"/>
</dbReference>
<sequence>MQQQFADGSPLARTASPWLTLGRWSRVAGLACLPFAAGLAAGVIGPSTLTSSLSPVTACAILLLGVPLWFLIAEALAAVLRPLIKARRPFVAVDAACGIGLLFVLFSLLITPWWGAAVSALVAAAVWWLVAVRTHEAFRAAVEHRPIRHRAD</sequence>
<keyword evidence="1" id="KW-0472">Membrane</keyword>